<feature type="transmembrane region" description="Helical" evidence="7">
    <location>
        <begin position="139"/>
        <end position="160"/>
    </location>
</feature>
<feature type="transmembrane region" description="Helical" evidence="7">
    <location>
        <begin position="110"/>
        <end position="133"/>
    </location>
</feature>
<evidence type="ECO:0000313" key="9">
    <source>
        <dbReference type="EMBL" id="GLX67504.1"/>
    </source>
</evidence>
<evidence type="ECO:0000256" key="1">
    <source>
        <dbReference type="ARBA" id="ARBA00004651"/>
    </source>
</evidence>
<feature type="domain" description="ABC transmembrane type-1" evidence="8">
    <location>
        <begin position="73"/>
        <end position="277"/>
    </location>
</feature>
<accession>A0ABQ6G969</accession>
<evidence type="ECO:0000256" key="2">
    <source>
        <dbReference type="ARBA" id="ARBA00022448"/>
    </source>
</evidence>
<keyword evidence="5 7" id="KW-1133">Transmembrane helix</keyword>
<dbReference type="SUPFAM" id="SSF161098">
    <property type="entry name" value="MetI-like"/>
    <property type="match status" value="1"/>
</dbReference>
<evidence type="ECO:0000259" key="8">
    <source>
        <dbReference type="PROSITE" id="PS50928"/>
    </source>
</evidence>
<keyword evidence="10" id="KW-1185">Reference proteome</keyword>
<evidence type="ECO:0000256" key="7">
    <source>
        <dbReference type="RuleBase" id="RU363032"/>
    </source>
</evidence>
<dbReference type="PANTHER" id="PTHR43744:SF9">
    <property type="entry name" value="POLYGALACTURONAN_RHAMNOGALACTURONAN TRANSPORT SYSTEM PERMEASE PROTEIN YTCP"/>
    <property type="match status" value="1"/>
</dbReference>
<proteinExistence type="inferred from homology"/>
<evidence type="ECO:0000256" key="6">
    <source>
        <dbReference type="ARBA" id="ARBA00023136"/>
    </source>
</evidence>
<dbReference type="EMBL" id="BSSQ01000007">
    <property type="protein sequence ID" value="GLX67504.1"/>
    <property type="molecule type" value="Genomic_DNA"/>
</dbReference>
<feature type="transmembrane region" description="Helical" evidence="7">
    <location>
        <begin position="258"/>
        <end position="277"/>
    </location>
</feature>
<feature type="transmembrane region" description="Helical" evidence="7">
    <location>
        <begin position="12"/>
        <end position="34"/>
    </location>
</feature>
<feature type="transmembrane region" description="Helical" evidence="7">
    <location>
        <begin position="181"/>
        <end position="200"/>
    </location>
</feature>
<name>A0ABQ6G969_9BACL</name>
<evidence type="ECO:0000256" key="3">
    <source>
        <dbReference type="ARBA" id="ARBA00022475"/>
    </source>
</evidence>
<evidence type="ECO:0000256" key="4">
    <source>
        <dbReference type="ARBA" id="ARBA00022692"/>
    </source>
</evidence>
<comment type="subcellular location">
    <subcellularLocation>
        <location evidence="1 7">Cell membrane</location>
        <topology evidence="1 7">Multi-pass membrane protein</topology>
    </subcellularLocation>
</comment>
<sequence length="292" mass="32845">MRQSLAERSFNGFIYLFLILLCVVTVYPFLYVLLYSFSDATAASATQITLYPVKATLENYTAVFANKNIFHSFFVSASRTVIGAISHVLVTSLAAYSLSKAHLIARKKLLVYFLIPMYFSGGLLPFYVLIINLHLNNNFLVYILPALFGTYNMLLFKTYFEHLPQTIEEAAKIDGAGDFTIFTRIVIPSSMPIIATVLLFSGVGQWNAYFDAILFVTKENLMPLQTLLYRIVVEQQADTMEKIMKLANKKSNVTPESIKMATIVVSIVPILIVYPFLQRFYIKGAMLGAVKS</sequence>
<keyword evidence="6 7" id="KW-0472">Membrane</keyword>
<evidence type="ECO:0000313" key="10">
    <source>
        <dbReference type="Proteomes" id="UP001157114"/>
    </source>
</evidence>
<comment type="caution">
    <text evidence="9">The sequence shown here is derived from an EMBL/GenBank/DDBJ whole genome shotgun (WGS) entry which is preliminary data.</text>
</comment>
<dbReference type="InterPro" id="IPR035906">
    <property type="entry name" value="MetI-like_sf"/>
</dbReference>
<reference evidence="9 10" key="1">
    <citation type="submission" date="2023-03" db="EMBL/GenBank/DDBJ databases">
        <title>Draft genome sequence of the bacteria which degrade cell wall of Tricholomamatutake.</title>
        <authorList>
            <person name="Konishi Y."/>
            <person name="Fukuta Y."/>
            <person name="Shirasaka N."/>
        </authorList>
    </citation>
    <scope>NUCLEOTIDE SEQUENCE [LARGE SCALE GENOMIC DNA]</scope>
    <source>
        <strain evidence="10">mu1</strain>
    </source>
</reference>
<dbReference type="PROSITE" id="PS50928">
    <property type="entry name" value="ABC_TM1"/>
    <property type="match status" value="1"/>
</dbReference>
<dbReference type="RefSeq" id="WP_284238257.1">
    <property type="nucleotide sequence ID" value="NZ_BSSQ01000007.1"/>
</dbReference>
<keyword evidence="2 7" id="KW-0813">Transport</keyword>
<evidence type="ECO:0000256" key="5">
    <source>
        <dbReference type="ARBA" id="ARBA00022989"/>
    </source>
</evidence>
<dbReference type="CDD" id="cd06261">
    <property type="entry name" value="TM_PBP2"/>
    <property type="match status" value="1"/>
</dbReference>
<keyword evidence="4 7" id="KW-0812">Transmembrane</keyword>
<dbReference type="PANTHER" id="PTHR43744">
    <property type="entry name" value="ABC TRANSPORTER PERMEASE PROTEIN MG189-RELATED-RELATED"/>
    <property type="match status" value="1"/>
</dbReference>
<keyword evidence="3" id="KW-1003">Cell membrane</keyword>
<protein>
    <submittedName>
        <fullName evidence="9">Sugar ABC transporter permease</fullName>
    </submittedName>
</protein>
<dbReference type="Pfam" id="PF00528">
    <property type="entry name" value="BPD_transp_1"/>
    <property type="match status" value="1"/>
</dbReference>
<dbReference type="InterPro" id="IPR000515">
    <property type="entry name" value="MetI-like"/>
</dbReference>
<gene>
    <name evidence="9" type="ORF">MU1_18490</name>
</gene>
<dbReference type="Gene3D" id="1.10.3720.10">
    <property type="entry name" value="MetI-like"/>
    <property type="match status" value="1"/>
</dbReference>
<organism evidence="9 10">
    <name type="scientific">Paenibacillus glycanilyticus</name>
    <dbReference type="NCBI Taxonomy" id="126569"/>
    <lineage>
        <taxon>Bacteria</taxon>
        <taxon>Bacillati</taxon>
        <taxon>Bacillota</taxon>
        <taxon>Bacilli</taxon>
        <taxon>Bacillales</taxon>
        <taxon>Paenibacillaceae</taxon>
        <taxon>Paenibacillus</taxon>
    </lineage>
</organism>
<feature type="transmembrane region" description="Helical" evidence="7">
    <location>
        <begin position="80"/>
        <end position="98"/>
    </location>
</feature>
<comment type="similarity">
    <text evidence="7">Belongs to the binding-protein-dependent transport system permease family.</text>
</comment>
<dbReference type="Proteomes" id="UP001157114">
    <property type="component" value="Unassembled WGS sequence"/>
</dbReference>